<dbReference type="STRING" id="7918.ENSLOCP00000000270"/>
<feature type="compositionally biased region" description="Low complexity" evidence="3">
    <location>
        <begin position="204"/>
        <end position="218"/>
    </location>
</feature>
<dbReference type="eggNOG" id="KOG0505">
    <property type="taxonomic scope" value="Eukaryota"/>
</dbReference>
<feature type="compositionally biased region" description="Basic and acidic residues" evidence="3">
    <location>
        <begin position="270"/>
        <end position="286"/>
    </location>
</feature>
<name>W5LVW3_LEPOC</name>
<proteinExistence type="predicted"/>
<sequence length="329" mass="35082">YAHDKRDPKPQVNHFPFSPKKAKTREIINNLNNKLHSPAPSGVSTATSSPGRKVPSAPKVTDPPGKPPISSRAAEGERQDHTAPPGGWRTLHKTGSSGALGVAGLAGGNREPSTTLDSSHRVTRSASSPRLSSTDSDSREPRLARVPPTPARRLFSVSDSSQDAPSSGSLARSSSYTRRLHSQSGSDSSPAVPRSSSFGRRPDVSTATSVTTATSSSTLNRPNSLLAQRLVLEQADKKEPVPITTTSTTSTTTAGQGEAKERRRSYLTPVRDEEAEAQRRAKSRDARRTRRSTQVPQPDRPRARQIAHRSSALGLGTGRQGNPGTSSDK</sequence>
<evidence type="ECO:0000313" key="4">
    <source>
        <dbReference type="Ensembl" id="ENSLOCP00000000270.1"/>
    </source>
</evidence>
<feature type="compositionally biased region" description="Low complexity" evidence="3">
    <location>
        <begin position="244"/>
        <end position="253"/>
    </location>
</feature>
<dbReference type="HOGENOM" id="CLU_846048_0_0_1"/>
<evidence type="ECO:0000256" key="1">
    <source>
        <dbReference type="ARBA" id="ARBA00022737"/>
    </source>
</evidence>
<reference evidence="4" key="3">
    <citation type="submission" date="2025-09" db="UniProtKB">
        <authorList>
            <consortium name="Ensembl"/>
        </authorList>
    </citation>
    <scope>IDENTIFICATION</scope>
</reference>
<feature type="compositionally biased region" description="Low complexity" evidence="3">
    <location>
        <begin position="156"/>
        <end position="175"/>
    </location>
</feature>
<keyword evidence="5" id="KW-1185">Reference proteome</keyword>
<evidence type="ECO:0000256" key="2">
    <source>
        <dbReference type="ARBA" id="ARBA00023043"/>
    </source>
</evidence>
<evidence type="ECO:0000256" key="3">
    <source>
        <dbReference type="SAM" id="MobiDB-lite"/>
    </source>
</evidence>
<organism evidence="4 5">
    <name type="scientific">Lepisosteus oculatus</name>
    <name type="common">Spotted gar</name>
    <dbReference type="NCBI Taxonomy" id="7918"/>
    <lineage>
        <taxon>Eukaryota</taxon>
        <taxon>Metazoa</taxon>
        <taxon>Chordata</taxon>
        <taxon>Craniata</taxon>
        <taxon>Vertebrata</taxon>
        <taxon>Euteleostomi</taxon>
        <taxon>Actinopterygii</taxon>
        <taxon>Neopterygii</taxon>
        <taxon>Holostei</taxon>
        <taxon>Semionotiformes</taxon>
        <taxon>Lepisosteidae</taxon>
        <taxon>Lepisosteus</taxon>
    </lineage>
</organism>
<feature type="region of interest" description="Disordered" evidence="3">
    <location>
        <begin position="1"/>
        <end position="329"/>
    </location>
</feature>
<feature type="compositionally biased region" description="Low complexity" evidence="3">
    <location>
        <begin position="124"/>
        <end position="135"/>
    </location>
</feature>
<dbReference type="InParanoid" id="W5LVW3"/>
<protein>
    <submittedName>
        <fullName evidence="4">Uncharacterized protein</fullName>
    </submittedName>
</protein>
<dbReference type="Bgee" id="ENSLOCG00000000245">
    <property type="expression patterns" value="Expressed in zone of skin and 13 other cell types or tissues"/>
</dbReference>
<dbReference type="Gene3D" id="6.10.140.390">
    <property type="match status" value="1"/>
</dbReference>
<feature type="compositionally biased region" description="Low complexity" evidence="3">
    <location>
        <begin position="184"/>
        <end position="197"/>
    </location>
</feature>
<evidence type="ECO:0000313" key="5">
    <source>
        <dbReference type="Proteomes" id="UP000018468"/>
    </source>
</evidence>
<dbReference type="InterPro" id="IPR051226">
    <property type="entry name" value="PP1_Regulatory_Subunit"/>
</dbReference>
<dbReference type="GeneTree" id="ENSGT00940000156120"/>
<accession>W5LVW3</accession>
<dbReference type="AlphaFoldDB" id="W5LVW3"/>
<dbReference type="Ensembl" id="ENSLOCT00000000270.1">
    <property type="protein sequence ID" value="ENSLOCP00000000270.1"/>
    <property type="gene ID" value="ENSLOCG00000000245.1"/>
</dbReference>
<reference evidence="5" key="1">
    <citation type="submission" date="2011-12" db="EMBL/GenBank/DDBJ databases">
        <title>The Draft Genome of Lepisosteus oculatus.</title>
        <authorList>
            <consortium name="The Broad Institute Genome Assembly &amp; Analysis Group"/>
            <consortium name="Computational R&amp;D Group"/>
            <consortium name="and Sequencing Platform"/>
            <person name="Di Palma F."/>
            <person name="Alfoldi J."/>
            <person name="Johnson J."/>
            <person name="Berlin A."/>
            <person name="Gnerre S."/>
            <person name="Jaffe D."/>
            <person name="MacCallum I."/>
            <person name="Young S."/>
            <person name="Walker B.J."/>
            <person name="Lander E.S."/>
            <person name="Lindblad-Toh K."/>
        </authorList>
    </citation>
    <scope>NUCLEOTIDE SEQUENCE [LARGE SCALE GENOMIC DNA]</scope>
</reference>
<dbReference type="CDD" id="cd21930">
    <property type="entry name" value="IPD_PPP1R12"/>
    <property type="match status" value="1"/>
</dbReference>
<keyword evidence="2" id="KW-0040">ANK repeat</keyword>
<reference evidence="4" key="2">
    <citation type="submission" date="2025-08" db="UniProtKB">
        <authorList>
            <consortium name="Ensembl"/>
        </authorList>
    </citation>
    <scope>IDENTIFICATION</scope>
</reference>
<dbReference type="PANTHER" id="PTHR24179">
    <property type="entry name" value="PROTEIN PHOSPHATASE 1 REGULATORY SUBUNIT 12"/>
    <property type="match status" value="1"/>
</dbReference>
<keyword evidence="1" id="KW-0677">Repeat</keyword>
<dbReference type="Proteomes" id="UP000018468">
    <property type="component" value="Unassembled WGS sequence"/>
</dbReference>
<dbReference type="PANTHER" id="PTHR24179:SF32">
    <property type="entry name" value="PROTEIN PHOSPHATASE 1 REGULATORY SUBUNIT"/>
    <property type="match status" value="1"/>
</dbReference>